<dbReference type="OrthoDB" id="1155228at2"/>
<dbReference type="EMBL" id="SODV01000001">
    <property type="protein sequence ID" value="TDX00362.1"/>
    <property type="molecule type" value="Genomic_DNA"/>
</dbReference>
<accession>A0A4R8DQE4</accession>
<evidence type="ECO:0000313" key="2">
    <source>
        <dbReference type="Proteomes" id="UP000294498"/>
    </source>
</evidence>
<comment type="caution">
    <text evidence="1">The sequence shown here is derived from an EMBL/GenBank/DDBJ whole genome shotgun (WGS) entry which is preliminary data.</text>
</comment>
<evidence type="ECO:0008006" key="3">
    <source>
        <dbReference type="Google" id="ProtNLM"/>
    </source>
</evidence>
<reference evidence="1 2" key="1">
    <citation type="submission" date="2019-03" db="EMBL/GenBank/DDBJ databases">
        <title>Genomic Encyclopedia of Type Strains, Phase IV (KMG-IV): sequencing the most valuable type-strain genomes for metagenomic binning, comparative biology and taxonomic classification.</title>
        <authorList>
            <person name="Goeker M."/>
        </authorList>
    </citation>
    <scope>NUCLEOTIDE SEQUENCE [LARGE SCALE GENOMIC DNA]</scope>
    <source>
        <strain evidence="1 2">DSM 100059</strain>
    </source>
</reference>
<organism evidence="1 2">
    <name type="scientific">Dinghuibacter silviterrae</name>
    <dbReference type="NCBI Taxonomy" id="1539049"/>
    <lineage>
        <taxon>Bacteria</taxon>
        <taxon>Pseudomonadati</taxon>
        <taxon>Bacteroidota</taxon>
        <taxon>Chitinophagia</taxon>
        <taxon>Chitinophagales</taxon>
        <taxon>Chitinophagaceae</taxon>
        <taxon>Dinghuibacter</taxon>
    </lineage>
</organism>
<dbReference type="Proteomes" id="UP000294498">
    <property type="component" value="Unassembled WGS sequence"/>
</dbReference>
<protein>
    <recommendedName>
        <fullName evidence="3">DUF4932 domain-containing protein</fullName>
    </recommendedName>
</protein>
<name>A0A4R8DQE4_9BACT</name>
<dbReference type="RefSeq" id="WP_133991907.1">
    <property type="nucleotide sequence ID" value="NZ_SODV01000001.1"/>
</dbReference>
<keyword evidence="2" id="KW-1185">Reference proteome</keyword>
<evidence type="ECO:0000313" key="1">
    <source>
        <dbReference type="EMBL" id="TDX00362.1"/>
    </source>
</evidence>
<sequence length="314" mass="35198">MKALAPLLFVGLLSAGNPHPLFSFHSGFWINLHHFLYEQAFLQKPGRRPRGIPERDSALLAGLSGKDKDDWTAAVAYYAQHFSGKDLLFDTGMVRIKNILEDQDSTAQLHDLFLPAGMASVVNAVAQSYRERFWPAEDAANHRWIDRTSHLVATDGERVAGDLAQLYKTPWPGEPIRVDVTNYASWSGAYTTIDPTRITVSSTDTANQQLAGLEVVFHEASHALIDSIAAAIDEACHRQQKTLPNPSLWHAVLFFTTGEVIRRYHPGYVPYAYKNGLWKRAWPMYVGPLEREWLPYINGETSLDTAVARLVRAV</sequence>
<proteinExistence type="predicted"/>
<gene>
    <name evidence="1" type="ORF">EDB95_1384</name>
</gene>
<dbReference type="AlphaFoldDB" id="A0A4R8DQE4"/>